<keyword evidence="3" id="KW-0804">Transcription</keyword>
<keyword evidence="1" id="KW-0805">Transcription regulation</keyword>
<evidence type="ECO:0000259" key="5">
    <source>
        <dbReference type="PROSITE" id="PS01124"/>
    </source>
</evidence>
<feature type="transmembrane region" description="Helical" evidence="4">
    <location>
        <begin position="140"/>
        <end position="162"/>
    </location>
</feature>
<protein>
    <submittedName>
        <fullName evidence="6">TolB-like protein</fullName>
    </submittedName>
</protein>
<dbReference type="InterPro" id="IPR011990">
    <property type="entry name" value="TPR-like_helical_dom_sf"/>
</dbReference>
<proteinExistence type="predicted"/>
<dbReference type="EMBL" id="RAPN01000001">
    <property type="protein sequence ID" value="RKD91042.1"/>
    <property type="molecule type" value="Genomic_DNA"/>
</dbReference>
<gene>
    <name evidence="6" type="ORF">BC643_1391</name>
</gene>
<dbReference type="RefSeq" id="WP_120272381.1">
    <property type="nucleotide sequence ID" value="NZ_RAPN01000001.1"/>
</dbReference>
<dbReference type="SUPFAM" id="SSF46689">
    <property type="entry name" value="Homeodomain-like"/>
    <property type="match status" value="1"/>
</dbReference>
<evidence type="ECO:0000313" key="6">
    <source>
        <dbReference type="EMBL" id="RKD91042.1"/>
    </source>
</evidence>
<dbReference type="SMART" id="SM00342">
    <property type="entry name" value="HTH_ARAC"/>
    <property type="match status" value="1"/>
</dbReference>
<dbReference type="Gene3D" id="1.25.40.10">
    <property type="entry name" value="Tetratricopeptide repeat domain"/>
    <property type="match status" value="2"/>
</dbReference>
<dbReference type="PANTHER" id="PTHR43280">
    <property type="entry name" value="ARAC-FAMILY TRANSCRIPTIONAL REGULATOR"/>
    <property type="match status" value="1"/>
</dbReference>
<dbReference type="Pfam" id="PF12895">
    <property type="entry name" value="ANAPC3"/>
    <property type="match status" value="1"/>
</dbReference>
<dbReference type="GO" id="GO:0003700">
    <property type="term" value="F:DNA-binding transcription factor activity"/>
    <property type="evidence" value="ECO:0007669"/>
    <property type="project" value="InterPro"/>
</dbReference>
<dbReference type="Gene3D" id="3.40.50.10070">
    <property type="entry name" value="TolB, N-terminal domain"/>
    <property type="match status" value="1"/>
</dbReference>
<accession>A0A419W6N6</accession>
<evidence type="ECO:0000256" key="2">
    <source>
        <dbReference type="ARBA" id="ARBA00023125"/>
    </source>
</evidence>
<dbReference type="InterPro" id="IPR009057">
    <property type="entry name" value="Homeodomain-like_sf"/>
</dbReference>
<dbReference type="Pfam" id="PF12833">
    <property type="entry name" value="HTH_18"/>
    <property type="match status" value="1"/>
</dbReference>
<evidence type="ECO:0000313" key="7">
    <source>
        <dbReference type="Proteomes" id="UP000283387"/>
    </source>
</evidence>
<organism evidence="6 7">
    <name type="scientific">Mangrovibacterium diazotrophicum</name>
    <dbReference type="NCBI Taxonomy" id="1261403"/>
    <lineage>
        <taxon>Bacteria</taxon>
        <taxon>Pseudomonadati</taxon>
        <taxon>Bacteroidota</taxon>
        <taxon>Bacteroidia</taxon>
        <taxon>Marinilabiliales</taxon>
        <taxon>Prolixibacteraceae</taxon>
        <taxon>Mangrovibacterium</taxon>
    </lineage>
</organism>
<dbReference type="Pfam" id="PF13432">
    <property type="entry name" value="TPR_16"/>
    <property type="match status" value="1"/>
</dbReference>
<feature type="domain" description="HTH araC/xylS-type" evidence="5">
    <location>
        <begin position="13"/>
        <end position="112"/>
    </location>
</feature>
<sequence>MNRRQFSDSEFVDKLSLIIEDNLKNEKFGVSELAREIGTSRTNLYQKVKSITHKSVSRFISEIRLKKAMELLKQTALNVSEVSYEVGFGSPTYFIKCFHDYYGFPPGEVKPEDSDKLEKTELPIDKPKPVQQKRKIRKPIIISSFILILLILMSVFMTTSLWSQNQKTEKSIAVLPLHNLTGNPDNDYFADGLQDAIIGQLGQISSLRVISRTSTLRFRKSNLLLKDIARQLDVDIIMEGSLIGAGDSLRVLIQLIDVYPNERHLLAKEYNDVMKNALSVQSSAVKEIAQTIRVKLTNTESDKLDQVRTVNPETYKAYLRGMYYVQQGSEEEFEKGISYLEDAIKNDPGDPLAYAGLALCYATKGHGVLDPAESFQRAMSAAQKAIKLAPSQDEAYTAMALLYLYDLWDWPKAKQTFEEALKNNPNNAVANAHFAWYYVLFNDFDKAVYYGEQAIKVDPMSAGYQSWLSLLYRDHGQEDKAVATAKRALELNNQTPYSWILLAEVSLDRKEFNQAIAYLENLPDDIYWDMYRAYIYLKVGQREKALAYWEHYKNIPNENPCMLGVMAAFLGYTDRAFELLNEAVDRKIYPVPYFVNGSGFTESLATDRRLNELRRKLNLPELDLKLAVHP</sequence>
<dbReference type="InterPro" id="IPR019734">
    <property type="entry name" value="TPR_rpt"/>
</dbReference>
<keyword evidence="4" id="KW-1133">Transmembrane helix</keyword>
<dbReference type="SMART" id="SM00028">
    <property type="entry name" value="TPR"/>
    <property type="match status" value="4"/>
</dbReference>
<evidence type="ECO:0000256" key="3">
    <source>
        <dbReference type="ARBA" id="ARBA00023163"/>
    </source>
</evidence>
<dbReference type="PROSITE" id="PS01124">
    <property type="entry name" value="HTH_ARAC_FAMILY_2"/>
    <property type="match status" value="1"/>
</dbReference>
<keyword evidence="4" id="KW-0812">Transmembrane</keyword>
<dbReference type="Gene3D" id="1.10.10.60">
    <property type="entry name" value="Homeodomain-like"/>
    <property type="match status" value="1"/>
</dbReference>
<dbReference type="Proteomes" id="UP000283387">
    <property type="component" value="Unassembled WGS sequence"/>
</dbReference>
<dbReference type="GO" id="GO:0043565">
    <property type="term" value="F:sequence-specific DNA binding"/>
    <property type="evidence" value="ECO:0007669"/>
    <property type="project" value="InterPro"/>
</dbReference>
<dbReference type="PANTHER" id="PTHR43280:SF2">
    <property type="entry name" value="HTH-TYPE TRANSCRIPTIONAL REGULATOR EXSA"/>
    <property type="match status" value="1"/>
</dbReference>
<dbReference type="InterPro" id="IPR018060">
    <property type="entry name" value="HTH_AraC"/>
</dbReference>
<keyword evidence="2" id="KW-0238">DNA-binding</keyword>
<keyword evidence="7" id="KW-1185">Reference proteome</keyword>
<dbReference type="AlphaFoldDB" id="A0A419W6N6"/>
<keyword evidence="4" id="KW-0472">Membrane</keyword>
<reference evidence="6 7" key="1">
    <citation type="submission" date="2018-09" db="EMBL/GenBank/DDBJ databases">
        <title>Genomic Encyclopedia of Archaeal and Bacterial Type Strains, Phase II (KMG-II): from individual species to whole genera.</title>
        <authorList>
            <person name="Goeker M."/>
        </authorList>
    </citation>
    <scope>NUCLEOTIDE SEQUENCE [LARGE SCALE GENOMIC DNA]</scope>
    <source>
        <strain evidence="6 7">DSM 27148</strain>
    </source>
</reference>
<comment type="caution">
    <text evidence="6">The sequence shown here is derived from an EMBL/GenBank/DDBJ whole genome shotgun (WGS) entry which is preliminary data.</text>
</comment>
<evidence type="ECO:0000256" key="4">
    <source>
        <dbReference type="SAM" id="Phobius"/>
    </source>
</evidence>
<name>A0A419W6N6_9BACT</name>
<evidence type="ECO:0000256" key="1">
    <source>
        <dbReference type="ARBA" id="ARBA00023015"/>
    </source>
</evidence>
<dbReference type="OrthoDB" id="9779074at2"/>
<dbReference type="SUPFAM" id="SSF48452">
    <property type="entry name" value="TPR-like"/>
    <property type="match status" value="1"/>
</dbReference>